<accession>F9X478</accession>
<gene>
    <name evidence="2" type="ORF">MYCGRDRAFT_35889</name>
</gene>
<dbReference type="Pfam" id="PF11913">
    <property type="entry name" value="DUF3431"/>
    <property type="match status" value="1"/>
</dbReference>
<dbReference type="RefSeq" id="XP_003855728.1">
    <property type="nucleotide sequence ID" value="XM_003855680.1"/>
</dbReference>
<dbReference type="OMA" id="REALMYH"/>
<dbReference type="eggNOG" id="ENOG502SNNB">
    <property type="taxonomic scope" value="Eukaryota"/>
</dbReference>
<dbReference type="KEGG" id="ztr:MYCGRDRAFT_35889"/>
<dbReference type="PANTHER" id="PTHR37490:SF3">
    <property type="entry name" value="DUF3431 DOMAIN CONTAINING PROTEIN"/>
    <property type="match status" value="1"/>
</dbReference>
<feature type="transmembrane region" description="Helical" evidence="1">
    <location>
        <begin position="12"/>
        <end position="33"/>
    </location>
</feature>
<sequence>MPWYSRHRAPWLQTLGAICAVYFALFILLPAIIRSSEESRPIPALLDISRLTPQHATTGNYTTNLIVASVKADNTSWTDRLQEQQLIPNLNIIRYISDDENARYHPPAAKGREALMYFTYLQDFYDELADINIFVHAEDVSWHMDAALLKSLTSALAQLDFEQVMQRGYVNLRTTWGGSREHDCPNGFSTSATLRDNPTGEAFLMGRAFHDNFPDDPMPEILAGPCCSQFAVTKDAIRSRPLEQYQHIVRVLVDSNWSDQAIGRPWERMWPWLFKRQAKDCNMEYSTLCRLYGVCFRDEEERGDVVLLSNQLCVDDKDLTWWQRKRSFRPFDPKAIISV</sequence>
<keyword evidence="1" id="KW-0472">Membrane</keyword>
<dbReference type="InParanoid" id="F9X478"/>
<reference evidence="2 3" key="1">
    <citation type="journal article" date="2011" name="PLoS Genet.">
        <title>Finished genome of the fungal wheat pathogen Mycosphaerella graminicola reveals dispensome structure, chromosome plasticity, and stealth pathogenesis.</title>
        <authorList>
            <person name="Goodwin S.B."/>
            <person name="Ben M'barek S."/>
            <person name="Dhillon B."/>
            <person name="Wittenberg A.H.J."/>
            <person name="Crane C.F."/>
            <person name="Hane J.K."/>
            <person name="Foster A.J."/>
            <person name="Van der Lee T.A.J."/>
            <person name="Grimwood J."/>
            <person name="Aerts A."/>
            <person name="Antoniw J."/>
            <person name="Bailey A."/>
            <person name="Bluhm B."/>
            <person name="Bowler J."/>
            <person name="Bristow J."/>
            <person name="van der Burgt A."/>
            <person name="Canto-Canche B."/>
            <person name="Churchill A.C.L."/>
            <person name="Conde-Ferraez L."/>
            <person name="Cools H.J."/>
            <person name="Coutinho P.M."/>
            <person name="Csukai M."/>
            <person name="Dehal P."/>
            <person name="De Wit P."/>
            <person name="Donzelli B."/>
            <person name="van de Geest H.C."/>
            <person name="van Ham R.C.H.J."/>
            <person name="Hammond-Kosack K.E."/>
            <person name="Henrissat B."/>
            <person name="Kilian A."/>
            <person name="Kobayashi A.K."/>
            <person name="Koopmann E."/>
            <person name="Kourmpetis Y."/>
            <person name="Kuzniar A."/>
            <person name="Lindquist E."/>
            <person name="Lombard V."/>
            <person name="Maliepaard C."/>
            <person name="Martins N."/>
            <person name="Mehrabi R."/>
            <person name="Nap J.P.H."/>
            <person name="Ponomarenko A."/>
            <person name="Rudd J.J."/>
            <person name="Salamov A."/>
            <person name="Schmutz J."/>
            <person name="Schouten H.J."/>
            <person name="Shapiro H."/>
            <person name="Stergiopoulos I."/>
            <person name="Torriani S.F.F."/>
            <person name="Tu H."/>
            <person name="de Vries R.P."/>
            <person name="Waalwijk C."/>
            <person name="Ware S.B."/>
            <person name="Wiebenga A."/>
            <person name="Zwiers L.-H."/>
            <person name="Oliver R.P."/>
            <person name="Grigoriev I.V."/>
            <person name="Kema G.H.J."/>
        </authorList>
    </citation>
    <scope>NUCLEOTIDE SEQUENCE [LARGE SCALE GENOMIC DNA]</scope>
    <source>
        <strain evidence="3">CBS 115943 / IPO323</strain>
    </source>
</reference>
<dbReference type="Proteomes" id="UP000008062">
    <property type="component" value="Chromosome 2"/>
</dbReference>
<dbReference type="InterPro" id="IPR021838">
    <property type="entry name" value="DUF3431"/>
</dbReference>
<evidence type="ECO:0000313" key="3">
    <source>
        <dbReference type="Proteomes" id="UP000008062"/>
    </source>
</evidence>
<dbReference type="HOGENOM" id="CLU_031559_1_1_1"/>
<dbReference type="AlphaFoldDB" id="F9X478"/>
<evidence type="ECO:0000256" key="1">
    <source>
        <dbReference type="SAM" id="Phobius"/>
    </source>
</evidence>
<dbReference type="GeneID" id="13395985"/>
<evidence type="ECO:0000313" key="2">
    <source>
        <dbReference type="EMBL" id="EGP90704.1"/>
    </source>
</evidence>
<organism evidence="2 3">
    <name type="scientific">Zymoseptoria tritici (strain CBS 115943 / IPO323)</name>
    <name type="common">Speckled leaf blotch fungus</name>
    <name type="synonym">Septoria tritici</name>
    <dbReference type="NCBI Taxonomy" id="336722"/>
    <lineage>
        <taxon>Eukaryota</taxon>
        <taxon>Fungi</taxon>
        <taxon>Dikarya</taxon>
        <taxon>Ascomycota</taxon>
        <taxon>Pezizomycotina</taxon>
        <taxon>Dothideomycetes</taxon>
        <taxon>Dothideomycetidae</taxon>
        <taxon>Mycosphaerellales</taxon>
        <taxon>Mycosphaerellaceae</taxon>
        <taxon>Zymoseptoria</taxon>
    </lineage>
</organism>
<dbReference type="EMBL" id="CM001197">
    <property type="protein sequence ID" value="EGP90704.1"/>
    <property type="molecule type" value="Genomic_DNA"/>
</dbReference>
<protein>
    <submittedName>
        <fullName evidence="2">Uncharacterized protein</fullName>
    </submittedName>
</protein>
<dbReference type="OrthoDB" id="426718at2759"/>
<keyword evidence="1" id="KW-1133">Transmembrane helix</keyword>
<keyword evidence="3" id="KW-1185">Reference proteome</keyword>
<proteinExistence type="predicted"/>
<dbReference type="PANTHER" id="PTHR37490">
    <property type="entry name" value="EXPRESSED PROTEIN"/>
    <property type="match status" value="1"/>
</dbReference>
<keyword evidence="1" id="KW-0812">Transmembrane</keyword>
<name>F9X478_ZYMTI</name>